<dbReference type="InterPro" id="IPR006527">
    <property type="entry name" value="F-box-assoc_dom_typ1"/>
</dbReference>
<gene>
    <name evidence="2" type="ORF">OSB04_013149</name>
</gene>
<comment type="caution">
    <text evidence="2">The sequence shown here is derived from an EMBL/GenBank/DDBJ whole genome shotgun (WGS) entry which is preliminary data.</text>
</comment>
<reference evidence="2" key="1">
    <citation type="submission" date="2023-03" db="EMBL/GenBank/DDBJ databases">
        <title>Chromosome-scale reference genome and RAD-based genetic map of yellow starthistle (Centaurea solstitialis) reveal putative structural variation and QTLs associated with invader traits.</title>
        <authorList>
            <person name="Reatini B."/>
            <person name="Cang F.A."/>
            <person name="Jiang Q."/>
            <person name="Mckibben M.T.W."/>
            <person name="Barker M.S."/>
            <person name="Rieseberg L.H."/>
            <person name="Dlugosch K.M."/>
        </authorList>
    </citation>
    <scope>NUCLEOTIDE SEQUENCE</scope>
    <source>
        <strain evidence="2">CAN-66</strain>
        <tissue evidence="2">Leaf</tissue>
    </source>
</reference>
<dbReference type="InterPro" id="IPR050796">
    <property type="entry name" value="SCF_F-box_component"/>
</dbReference>
<dbReference type="EMBL" id="JARYMX010000003">
    <property type="protein sequence ID" value="KAJ9558535.1"/>
    <property type="molecule type" value="Genomic_DNA"/>
</dbReference>
<evidence type="ECO:0000313" key="3">
    <source>
        <dbReference type="Proteomes" id="UP001172457"/>
    </source>
</evidence>
<organism evidence="2 3">
    <name type="scientific">Centaurea solstitialis</name>
    <name type="common">yellow star-thistle</name>
    <dbReference type="NCBI Taxonomy" id="347529"/>
    <lineage>
        <taxon>Eukaryota</taxon>
        <taxon>Viridiplantae</taxon>
        <taxon>Streptophyta</taxon>
        <taxon>Embryophyta</taxon>
        <taxon>Tracheophyta</taxon>
        <taxon>Spermatophyta</taxon>
        <taxon>Magnoliopsida</taxon>
        <taxon>eudicotyledons</taxon>
        <taxon>Gunneridae</taxon>
        <taxon>Pentapetalae</taxon>
        <taxon>asterids</taxon>
        <taxon>campanulids</taxon>
        <taxon>Asterales</taxon>
        <taxon>Asteraceae</taxon>
        <taxon>Carduoideae</taxon>
        <taxon>Cardueae</taxon>
        <taxon>Centaureinae</taxon>
        <taxon>Centaurea</taxon>
    </lineage>
</organism>
<name>A0AA38TPE8_9ASTR</name>
<proteinExistence type="predicted"/>
<dbReference type="Proteomes" id="UP001172457">
    <property type="component" value="Chromosome 3"/>
</dbReference>
<accession>A0AA38TPE8</accession>
<sequence>MFKPMKGAAESTLFQFLSLSNSNHPLYPTIHCISQVEVYALKTGIWREVVFPDNLLCNCTNLYWSQVFFNGFVHWIASYRTPGPSHNSIMTFDTSTELFGEIMLPDDLVKEHPATMMISVVGESFAVTYYSNLINGEEMDSSTYKTWVMKEYNNPTSWTLIYNMHHPDVDMGKPLQTRGI</sequence>
<dbReference type="InterPro" id="IPR017451">
    <property type="entry name" value="F-box-assoc_interact_dom"/>
</dbReference>
<dbReference type="PANTHER" id="PTHR31672:SF13">
    <property type="entry name" value="F-BOX PROTEIN CPR30-LIKE"/>
    <property type="match status" value="1"/>
</dbReference>
<protein>
    <recommendedName>
        <fullName evidence="1">F-box associated beta-propeller type 1 domain-containing protein</fullName>
    </recommendedName>
</protein>
<evidence type="ECO:0000259" key="1">
    <source>
        <dbReference type="Pfam" id="PF07734"/>
    </source>
</evidence>
<dbReference type="PANTHER" id="PTHR31672">
    <property type="entry name" value="BNACNNG10540D PROTEIN"/>
    <property type="match status" value="1"/>
</dbReference>
<dbReference type="Pfam" id="PF07734">
    <property type="entry name" value="FBA_1"/>
    <property type="match status" value="1"/>
</dbReference>
<evidence type="ECO:0000313" key="2">
    <source>
        <dbReference type="EMBL" id="KAJ9558535.1"/>
    </source>
</evidence>
<dbReference type="NCBIfam" id="TIGR01640">
    <property type="entry name" value="F_box_assoc_1"/>
    <property type="match status" value="1"/>
</dbReference>
<keyword evidence="3" id="KW-1185">Reference proteome</keyword>
<dbReference type="AlphaFoldDB" id="A0AA38TPE8"/>
<feature type="domain" description="F-box associated beta-propeller type 1" evidence="1">
    <location>
        <begin position="34"/>
        <end position="166"/>
    </location>
</feature>